<keyword evidence="9 14" id="KW-0067">ATP-binding</keyword>
<evidence type="ECO:0000256" key="14">
    <source>
        <dbReference type="PROSITE-ProRule" id="PRU10141"/>
    </source>
</evidence>
<keyword evidence="20" id="KW-1185">Reference proteome</keyword>
<dbReference type="Gene3D" id="3.30.200.20">
    <property type="entry name" value="Phosphorylase Kinase, domain 1"/>
    <property type="match status" value="1"/>
</dbReference>
<dbReference type="GO" id="GO:0042742">
    <property type="term" value="P:defense response to bacterium"/>
    <property type="evidence" value="ECO:0007669"/>
    <property type="project" value="TreeGrafter"/>
</dbReference>
<feature type="transmembrane region" description="Helical" evidence="15">
    <location>
        <begin position="340"/>
        <end position="363"/>
    </location>
</feature>
<dbReference type="InterPro" id="IPR002902">
    <property type="entry name" value="GNK2"/>
</dbReference>
<evidence type="ECO:0000256" key="8">
    <source>
        <dbReference type="ARBA" id="ARBA00022777"/>
    </source>
</evidence>
<evidence type="ECO:0000256" key="1">
    <source>
        <dbReference type="ARBA" id="ARBA00004167"/>
    </source>
</evidence>
<evidence type="ECO:0000313" key="20">
    <source>
        <dbReference type="Proteomes" id="UP000075243"/>
    </source>
</evidence>
<dbReference type="InterPro" id="IPR001245">
    <property type="entry name" value="Ser-Thr/Tyr_kinase_cat_dom"/>
</dbReference>
<dbReference type="GO" id="GO:0005886">
    <property type="term" value="C:plasma membrane"/>
    <property type="evidence" value="ECO:0007669"/>
    <property type="project" value="TreeGrafter"/>
</dbReference>
<evidence type="ECO:0000256" key="11">
    <source>
        <dbReference type="ARBA" id="ARBA00023136"/>
    </source>
</evidence>
<evidence type="ECO:0000256" key="10">
    <source>
        <dbReference type="ARBA" id="ARBA00022989"/>
    </source>
</evidence>
<dbReference type="InterPro" id="IPR008271">
    <property type="entry name" value="Ser/Thr_kinase_AS"/>
</dbReference>
<sequence length="730" mass="81828">MASNSFNLVFLFIFLSFINSTTTTKAQDPPSMYLYCEDNTTNTTYLSNLKTLLATLASNAAAGTTFHNDTVENTVFGLFMCRGDMVPPLCAHCVQNATTKLSSHPECSHSKKGVIWYDDCMLRFSNATFFSTIATEPAFFGFNIANVSTNEATFNRLVSAAMKKTAAEAANSAQGNLYAATHKSVSQTQTLYCMAQCTQDLGRGDCATCLSDAVKKLPACCEGKQGGRVLFPSCDVRYELYPFYRDGSLTEDGIIPTIEVERSPMFKDVKESAKDVVETAMMELTVALSNKLADMANLTGDSGERYRSETLSLNNEQKLYIVAQCTRDLSSKRKSSSRTIILIIVVPTVIISVIMFSFASYLIRRKAKHCKAILKENFGDESNIVEPLQFDLTIIKAATNNFSYENKIGKGGFGEVYKGFLIDGRHIAVKKLSRTSRQGAAEFKNEVLLIARLQHRNLVEFIGFCLDEEEKILIYEYVSNKSLNYFLFDTHELQKEFSWSKRHNIIGGIARGILYLHEYSRLKVIHRDLKPSNILLDENMNPKISDFGLARIVEIDQQEGNTNRIIGTYGYMSPEYAMLGQFSEKSDIYSFGVMVLEIITGQKNAGSYELYNVADGLLSLVWRQWMDQTPLNILDPKLRENYCKMEVVKCIQIGLLCVQENPDARPTMLEIVSYLSNHSIELPSPLKPAFILRSKMNPKVVAHESSSSQSANNSIPFSINEMSISEFYPR</sequence>
<feature type="domain" description="Protein kinase" evidence="17">
    <location>
        <begin position="402"/>
        <end position="681"/>
    </location>
</feature>
<comment type="subcellular location">
    <subcellularLocation>
        <location evidence="1">Membrane</location>
        <topology evidence="1">Single-pass membrane protein</topology>
    </subcellularLocation>
</comment>
<dbReference type="Pfam" id="PF07714">
    <property type="entry name" value="PK_Tyr_Ser-Thr"/>
    <property type="match status" value="1"/>
</dbReference>
<evidence type="ECO:0000256" key="9">
    <source>
        <dbReference type="ARBA" id="ARBA00022840"/>
    </source>
</evidence>
<name>A0A151RIL6_CAJCA</name>
<dbReference type="STRING" id="3821.A0A151RIL6"/>
<keyword evidence="12 19" id="KW-0675">Receptor</keyword>
<feature type="domain" description="Gnk2-homologous" evidence="18">
    <location>
        <begin position="27"/>
        <end position="129"/>
    </location>
</feature>
<dbReference type="CDD" id="cd23509">
    <property type="entry name" value="Gnk2-like"/>
    <property type="match status" value="2"/>
</dbReference>
<dbReference type="SMART" id="SM00220">
    <property type="entry name" value="S_TKc"/>
    <property type="match status" value="1"/>
</dbReference>
<evidence type="ECO:0000256" key="7">
    <source>
        <dbReference type="ARBA" id="ARBA00022741"/>
    </source>
</evidence>
<keyword evidence="2" id="KW-0723">Serine/threonine-protein kinase</keyword>
<feature type="signal peptide" evidence="16">
    <location>
        <begin position="1"/>
        <end position="26"/>
    </location>
</feature>
<dbReference type="CDD" id="cd14066">
    <property type="entry name" value="STKc_IRAK"/>
    <property type="match status" value="1"/>
</dbReference>
<dbReference type="InterPro" id="IPR017441">
    <property type="entry name" value="Protein_kinase_ATP_BS"/>
</dbReference>
<keyword evidence="13" id="KW-0325">Glycoprotein</keyword>
<feature type="chain" id="PRO_5007587941" evidence="16">
    <location>
        <begin position="27"/>
        <end position="730"/>
    </location>
</feature>
<keyword evidence="7 14" id="KW-0547">Nucleotide-binding</keyword>
<keyword evidence="6" id="KW-0677">Repeat</keyword>
<evidence type="ECO:0000256" key="6">
    <source>
        <dbReference type="ARBA" id="ARBA00022737"/>
    </source>
</evidence>
<evidence type="ECO:0000259" key="17">
    <source>
        <dbReference type="PROSITE" id="PS50011"/>
    </source>
</evidence>
<dbReference type="Gene3D" id="3.30.430.20">
    <property type="entry name" value="Gnk2 domain, C-X8-C-X2-C motif"/>
    <property type="match status" value="2"/>
</dbReference>
<dbReference type="SUPFAM" id="SSF56112">
    <property type="entry name" value="Protein kinase-like (PK-like)"/>
    <property type="match status" value="1"/>
</dbReference>
<evidence type="ECO:0000256" key="3">
    <source>
        <dbReference type="ARBA" id="ARBA00022679"/>
    </source>
</evidence>
<dbReference type="Gramene" id="C.cajan_34950.t">
    <property type="protein sequence ID" value="C.cajan_34950.t"/>
    <property type="gene ID" value="C.cajan_34950"/>
</dbReference>
<dbReference type="AlphaFoldDB" id="A0A151RIL6"/>
<evidence type="ECO:0000256" key="13">
    <source>
        <dbReference type="ARBA" id="ARBA00023180"/>
    </source>
</evidence>
<dbReference type="PROSITE" id="PS50011">
    <property type="entry name" value="PROTEIN_KINASE_DOM"/>
    <property type="match status" value="1"/>
</dbReference>
<dbReference type="InterPro" id="IPR038408">
    <property type="entry name" value="GNK2_sf"/>
</dbReference>
<dbReference type="PROSITE" id="PS51473">
    <property type="entry name" value="GNK2"/>
    <property type="match status" value="2"/>
</dbReference>
<protein>
    <submittedName>
        <fullName evidence="19">Cysteine-rich receptor-like protein kinase 23</fullName>
    </submittedName>
</protein>
<keyword evidence="3" id="KW-0808">Transferase</keyword>
<evidence type="ECO:0000256" key="12">
    <source>
        <dbReference type="ARBA" id="ARBA00023170"/>
    </source>
</evidence>
<evidence type="ECO:0000256" key="2">
    <source>
        <dbReference type="ARBA" id="ARBA00022527"/>
    </source>
</evidence>
<evidence type="ECO:0000313" key="19">
    <source>
        <dbReference type="EMBL" id="KYP42388.1"/>
    </source>
</evidence>
<evidence type="ECO:0000256" key="5">
    <source>
        <dbReference type="ARBA" id="ARBA00022729"/>
    </source>
</evidence>
<dbReference type="OMA" id="CEDNTTN"/>
<evidence type="ECO:0000256" key="16">
    <source>
        <dbReference type="SAM" id="SignalP"/>
    </source>
</evidence>
<evidence type="ECO:0000256" key="15">
    <source>
        <dbReference type="SAM" id="Phobius"/>
    </source>
</evidence>
<proteinExistence type="predicted"/>
<dbReference type="PANTHER" id="PTHR27002:SF847">
    <property type="entry name" value="CYSTEINE-RICH RECEPTOR-KINASE-LIKE PROTEIN"/>
    <property type="match status" value="1"/>
</dbReference>
<feature type="binding site" evidence="14">
    <location>
        <position position="431"/>
    </location>
    <ligand>
        <name>ATP</name>
        <dbReference type="ChEBI" id="CHEBI:30616"/>
    </ligand>
</feature>
<dbReference type="InterPro" id="IPR011009">
    <property type="entry name" value="Kinase-like_dom_sf"/>
</dbReference>
<organism evidence="19 20">
    <name type="scientific">Cajanus cajan</name>
    <name type="common">Pigeon pea</name>
    <name type="synonym">Cajanus indicus</name>
    <dbReference type="NCBI Taxonomy" id="3821"/>
    <lineage>
        <taxon>Eukaryota</taxon>
        <taxon>Viridiplantae</taxon>
        <taxon>Streptophyta</taxon>
        <taxon>Embryophyta</taxon>
        <taxon>Tracheophyta</taxon>
        <taxon>Spermatophyta</taxon>
        <taxon>Magnoliopsida</taxon>
        <taxon>eudicotyledons</taxon>
        <taxon>Gunneridae</taxon>
        <taxon>Pentapetalae</taxon>
        <taxon>rosids</taxon>
        <taxon>fabids</taxon>
        <taxon>Fabales</taxon>
        <taxon>Fabaceae</taxon>
        <taxon>Papilionoideae</taxon>
        <taxon>50 kb inversion clade</taxon>
        <taxon>NPAAA clade</taxon>
        <taxon>indigoferoid/millettioid clade</taxon>
        <taxon>Phaseoleae</taxon>
        <taxon>Cajanus</taxon>
    </lineage>
</organism>
<dbReference type="InterPro" id="IPR000719">
    <property type="entry name" value="Prot_kinase_dom"/>
</dbReference>
<keyword evidence="5 16" id="KW-0732">Signal</keyword>
<keyword evidence="10 15" id="KW-1133">Transmembrane helix</keyword>
<gene>
    <name evidence="19" type="ORF">KK1_036217</name>
</gene>
<evidence type="ECO:0000259" key="18">
    <source>
        <dbReference type="PROSITE" id="PS51473"/>
    </source>
</evidence>
<dbReference type="GO" id="GO:0005524">
    <property type="term" value="F:ATP binding"/>
    <property type="evidence" value="ECO:0007669"/>
    <property type="project" value="UniProtKB-UniRule"/>
</dbReference>
<dbReference type="GO" id="GO:0004674">
    <property type="term" value="F:protein serine/threonine kinase activity"/>
    <property type="evidence" value="ECO:0007669"/>
    <property type="project" value="UniProtKB-KW"/>
</dbReference>
<dbReference type="Gene3D" id="1.10.510.10">
    <property type="entry name" value="Transferase(Phosphotransferase) domain 1"/>
    <property type="match status" value="1"/>
</dbReference>
<dbReference type="PROSITE" id="PS00108">
    <property type="entry name" value="PROTEIN_KINASE_ST"/>
    <property type="match status" value="1"/>
</dbReference>
<dbReference type="FunFam" id="1.10.510.10:FF:000129">
    <property type="entry name" value="cysteine-rich receptor-like protein kinase 10"/>
    <property type="match status" value="1"/>
</dbReference>
<keyword evidence="11 15" id="KW-0472">Membrane</keyword>
<dbReference type="FunFam" id="3.30.200.20:FF:000727">
    <property type="entry name" value="Cysteine-rich RLK (RECEPTOR-like protein kinase) 23"/>
    <property type="match status" value="1"/>
</dbReference>
<dbReference type="PANTHER" id="PTHR27002">
    <property type="entry name" value="RECEPTOR-LIKE SERINE/THREONINE-PROTEIN KINASE SD1-8"/>
    <property type="match status" value="1"/>
</dbReference>
<dbReference type="PROSITE" id="PS00107">
    <property type="entry name" value="PROTEIN_KINASE_ATP"/>
    <property type="match status" value="1"/>
</dbReference>
<keyword evidence="4 15" id="KW-0812">Transmembrane</keyword>
<dbReference type="FunFam" id="3.30.430.20:FF:000012">
    <property type="entry name" value="Cysteine-rich receptor-like protein kinase 25"/>
    <property type="match status" value="1"/>
</dbReference>
<dbReference type="Proteomes" id="UP000075243">
    <property type="component" value="Unassembled WGS sequence"/>
</dbReference>
<feature type="domain" description="Gnk2-homologous" evidence="18">
    <location>
        <begin position="135"/>
        <end position="243"/>
    </location>
</feature>
<evidence type="ECO:0000256" key="4">
    <source>
        <dbReference type="ARBA" id="ARBA00022692"/>
    </source>
</evidence>
<keyword evidence="8 19" id="KW-0418">Kinase</keyword>
<dbReference type="EMBL" id="KQ483719">
    <property type="protein sequence ID" value="KYP42388.1"/>
    <property type="molecule type" value="Genomic_DNA"/>
</dbReference>
<reference evidence="19" key="1">
    <citation type="journal article" date="2012" name="Nat. Biotechnol.">
        <title>Draft genome sequence of pigeonpea (Cajanus cajan), an orphan legume crop of resource-poor farmers.</title>
        <authorList>
            <person name="Varshney R.K."/>
            <person name="Chen W."/>
            <person name="Li Y."/>
            <person name="Bharti A.K."/>
            <person name="Saxena R.K."/>
            <person name="Schlueter J.A."/>
            <person name="Donoghue M.T."/>
            <person name="Azam S."/>
            <person name="Fan G."/>
            <person name="Whaley A.M."/>
            <person name="Farmer A.D."/>
            <person name="Sheridan J."/>
            <person name="Iwata A."/>
            <person name="Tuteja R."/>
            <person name="Penmetsa R.V."/>
            <person name="Wu W."/>
            <person name="Upadhyaya H.D."/>
            <person name="Yang S.P."/>
            <person name="Shah T."/>
            <person name="Saxena K.B."/>
            <person name="Michael T."/>
            <person name="McCombie W.R."/>
            <person name="Yang B."/>
            <person name="Zhang G."/>
            <person name="Yang H."/>
            <person name="Wang J."/>
            <person name="Spillane C."/>
            <person name="Cook D.R."/>
            <person name="May G.D."/>
            <person name="Xu X."/>
            <person name="Jackson S.A."/>
        </authorList>
    </citation>
    <scope>NUCLEOTIDE SEQUENCE [LARGE SCALE GENOMIC DNA]</scope>
</reference>
<accession>A0A151RIL6</accession>
<dbReference type="Pfam" id="PF01657">
    <property type="entry name" value="Stress-antifung"/>
    <property type="match status" value="2"/>
</dbReference>